<evidence type="ECO:0000256" key="10">
    <source>
        <dbReference type="ARBA" id="ARBA00048679"/>
    </source>
</evidence>
<keyword evidence="15" id="KW-1185">Reference proteome</keyword>
<evidence type="ECO:0000256" key="11">
    <source>
        <dbReference type="PROSITE-ProRule" id="PRU10141"/>
    </source>
</evidence>
<dbReference type="EC" id="2.7.11.1" evidence="2"/>
<evidence type="ECO:0000256" key="5">
    <source>
        <dbReference type="ARBA" id="ARBA00022679"/>
    </source>
</evidence>
<feature type="binding site" evidence="11">
    <location>
        <position position="52"/>
    </location>
    <ligand>
        <name>ATP</name>
        <dbReference type="ChEBI" id="CHEBI:30616"/>
    </ligand>
</feature>
<reference evidence="14 15" key="1">
    <citation type="submission" date="2019-07" db="EMBL/GenBank/DDBJ databases">
        <authorList>
            <person name="Jastrzebski P J."/>
            <person name="Paukszto L."/>
            <person name="Jastrzebski P J."/>
        </authorList>
    </citation>
    <scope>NUCLEOTIDE SEQUENCE [LARGE SCALE GENOMIC DNA]</scope>
    <source>
        <strain evidence="14 15">WMS-il1</strain>
    </source>
</reference>
<dbReference type="Gene3D" id="1.10.510.10">
    <property type="entry name" value="Transferase(Phosphotransferase) domain 1"/>
    <property type="match status" value="1"/>
</dbReference>
<evidence type="ECO:0000256" key="2">
    <source>
        <dbReference type="ARBA" id="ARBA00012513"/>
    </source>
</evidence>
<organism evidence="14 15">
    <name type="scientific">Hymenolepis diminuta</name>
    <name type="common">Rat tapeworm</name>
    <dbReference type="NCBI Taxonomy" id="6216"/>
    <lineage>
        <taxon>Eukaryota</taxon>
        <taxon>Metazoa</taxon>
        <taxon>Spiralia</taxon>
        <taxon>Lophotrochozoa</taxon>
        <taxon>Platyhelminthes</taxon>
        <taxon>Cestoda</taxon>
        <taxon>Eucestoda</taxon>
        <taxon>Cyclophyllidea</taxon>
        <taxon>Hymenolepididae</taxon>
        <taxon>Hymenolepis</taxon>
    </lineage>
</organism>
<dbReference type="InterPro" id="IPR011009">
    <property type="entry name" value="Kinase-like_dom_sf"/>
</dbReference>
<dbReference type="SUPFAM" id="SSF56112">
    <property type="entry name" value="Protein kinase-like (PK-like)"/>
    <property type="match status" value="1"/>
</dbReference>
<dbReference type="FunFam" id="1.10.510.10:FF:000571">
    <property type="entry name" value="Maternal embryonic leucine zipper kinase"/>
    <property type="match status" value="1"/>
</dbReference>
<evidence type="ECO:0000256" key="6">
    <source>
        <dbReference type="ARBA" id="ARBA00022741"/>
    </source>
</evidence>
<evidence type="ECO:0000256" key="4">
    <source>
        <dbReference type="ARBA" id="ARBA00022553"/>
    </source>
</evidence>
<dbReference type="EMBL" id="CABIJS010000689">
    <property type="protein sequence ID" value="VUZ55219.1"/>
    <property type="molecule type" value="Genomic_DNA"/>
</dbReference>
<keyword evidence="7" id="KW-0418">Kinase</keyword>
<comment type="similarity">
    <text evidence="1">Belongs to the protein kinase superfamily. CAMK Ser/Thr protein kinase family.</text>
</comment>
<evidence type="ECO:0000256" key="3">
    <source>
        <dbReference type="ARBA" id="ARBA00022527"/>
    </source>
</evidence>
<dbReference type="PROSITE" id="PS00108">
    <property type="entry name" value="PROTEIN_KINASE_ST"/>
    <property type="match status" value="1"/>
</dbReference>
<dbReference type="PROSITE" id="PS50011">
    <property type="entry name" value="PROTEIN_KINASE_DOM"/>
    <property type="match status" value="1"/>
</dbReference>
<dbReference type="Gene3D" id="3.30.200.20">
    <property type="entry name" value="Phosphorylase Kinase, domain 1"/>
    <property type="match status" value="1"/>
</dbReference>
<dbReference type="PANTHER" id="PTHR24347">
    <property type="entry name" value="SERINE/THREONINE-PROTEIN KINASE"/>
    <property type="match status" value="1"/>
</dbReference>
<evidence type="ECO:0000256" key="7">
    <source>
        <dbReference type="ARBA" id="ARBA00022777"/>
    </source>
</evidence>
<keyword evidence="8 11" id="KW-0067">ATP-binding</keyword>
<keyword evidence="4" id="KW-0597">Phosphoprotein</keyword>
<evidence type="ECO:0000313" key="15">
    <source>
        <dbReference type="Proteomes" id="UP000321570"/>
    </source>
</evidence>
<dbReference type="GO" id="GO:0005524">
    <property type="term" value="F:ATP binding"/>
    <property type="evidence" value="ECO:0007669"/>
    <property type="project" value="UniProtKB-UniRule"/>
</dbReference>
<gene>
    <name evidence="14" type="ORF">WMSIL1_LOCUS13100</name>
</gene>
<dbReference type="InterPro" id="IPR000719">
    <property type="entry name" value="Prot_kinase_dom"/>
</dbReference>
<evidence type="ECO:0000256" key="8">
    <source>
        <dbReference type="ARBA" id="ARBA00022840"/>
    </source>
</evidence>
<sequence length="373" mass="42493">MTIDRVSARSFPVKTYPITQDYEITQHFLGTGINGKVVRCVHKQTGRICALKVLGDDDKAHREVEIHYRARDCENIVNILDIFRNNSTSTGQDHLLIVMECMAGGELFNRIQQRHQHGFTENDAAQIVFQIANAIYWLHSRNIAHRDLKPENLLFESDAPDATLKLTDFGFAKEISEFLKTPCFTPYYVAPEVLSSAAYDQQCDMWSLGVITYILLCGYPPFYSSGGDNFSPGMKDRIRTGCYTFPSNEWEDVSDEAKDLINKLLIVEPRERLTIEGVMQHPWIVQHQRVPETPLHTLNVLSCEKMNWNEVQEGFRENLQIMRKDSNIPRLKKLPDASNNLLRRRVRGSGSVTPTPFIVSNGNKTLSTAITTT</sequence>
<dbReference type="Pfam" id="PF00069">
    <property type="entry name" value="Pkinase"/>
    <property type="match status" value="1"/>
</dbReference>
<keyword evidence="3 12" id="KW-0723">Serine/threonine-protein kinase</keyword>
<evidence type="ECO:0000313" key="14">
    <source>
        <dbReference type="EMBL" id="VUZ55219.1"/>
    </source>
</evidence>
<dbReference type="SMART" id="SM00220">
    <property type="entry name" value="S_TKc"/>
    <property type="match status" value="1"/>
</dbReference>
<dbReference type="InterPro" id="IPR027442">
    <property type="entry name" value="MAPKAPK_C"/>
</dbReference>
<dbReference type="InterPro" id="IPR008271">
    <property type="entry name" value="Ser/Thr_kinase_AS"/>
</dbReference>
<accession>A0A564Z7B6</accession>
<evidence type="ECO:0000256" key="1">
    <source>
        <dbReference type="ARBA" id="ARBA00006692"/>
    </source>
</evidence>
<dbReference type="Proteomes" id="UP000321570">
    <property type="component" value="Unassembled WGS sequence"/>
</dbReference>
<evidence type="ECO:0000259" key="13">
    <source>
        <dbReference type="PROSITE" id="PS50011"/>
    </source>
</evidence>
<dbReference type="FunFam" id="3.30.200.20:FF:000156">
    <property type="entry name" value="MAP kinase-activated protein kinase 3"/>
    <property type="match status" value="1"/>
</dbReference>
<name>A0A564Z7B6_HYMDI</name>
<dbReference type="AlphaFoldDB" id="A0A564Z7B6"/>
<comment type="catalytic activity">
    <reaction evidence="9">
        <text>L-threonyl-[protein] + ATP = O-phospho-L-threonyl-[protein] + ADP + H(+)</text>
        <dbReference type="Rhea" id="RHEA:46608"/>
        <dbReference type="Rhea" id="RHEA-COMP:11060"/>
        <dbReference type="Rhea" id="RHEA-COMP:11605"/>
        <dbReference type="ChEBI" id="CHEBI:15378"/>
        <dbReference type="ChEBI" id="CHEBI:30013"/>
        <dbReference type="ChEBI" id="CHEBI:30616"/>
        <dbReference type="ChEBI" id="CHEBI:61977"/>
        <dbReference type="ChEBI" id="CHEBI:456216"/>
        <dbReference type="EC" id="2.7.11.1"/>
    </reaction>
</comment>
<dbReference type="PROSITE" id="PS00107">
    <property type="entry name" value="PROTEIN_KINASE_ATP"/>
    <property type="match status" value="1"/>
</dbReference>
<dbReference type="Gene3D" id="4.10.1170.10">
    <property type="entry name" value="MAP kinase activated protein kinase 2"/>
    <property type="match status" value="1"/>
</dbReference>
<evidence type="ECO:0000256" key="9">
    <source>
        <dbReference type="ARBA" id="ARBA00047899"/>
    </source>
</evidence>
<keyword evidence="5" id="KW-0808">Transferase</keyword>
<feature type="domain" description="Protein kinase" evidence="13">
    <location>
        <begin position="23"/>
        <end position="284"/>
    </location>
</feature>
<keyword evidence="6 11" id="KW-0547">Nucleotide-binding</keyword>
<comment type="catalytic activity">
    <reaction evidence="10">
        <text>L-seryl-[protein] + ATP = O-phospho-L-seryl-[protein] + ADP + H(+)</text>
        <dbReference type="Rhea" id="RHEA:17989"/>
        <dbReference type="Rhea" id="RHEA-COMP:9863"/>
        <dbReference type="Rhea" id="RHEA-COMP:11604"/>
        <dbReference type="ChEBI" id="CHEBI:15378"/>
        <dbReference type="ChEBI" id="CHEBI:29999"/>
        <dbReference type="ChEBI" id="CHEBI:30616"/>
        <dbReference type="ChEBI" id="CHEBI:83421"/>
        <dbReference type="ChEBI" id="CHEBI:456216"/>
        <dbReference type="EC" id="2.7.11.1"/>
    </reaction>
</comment>
<dbReference type="InterPro" id="IPR017441">
    <property type="entry name" value="Protein_kinase_ATP_BS"/>
</dbReference>
<protein>
    <recommendedName>
        <fullName evidence="2">non-specific serine/threonine protein kinase</fullName>
        <ecNumber evidence="2">2.7.11.1</ecNumber>
    </recommendedName>
</protein>
<dbReference type="GO" id="GO:0004674">
    <property type="term" value="F:protein serine/threonine kinase activity"/>
    <property type="evidence" value="ECO:0007669"/>
    <property type="project" value="UniProtKB-KW"/>
</dbReference>
<proteinExistence type="inferred from homology"/>
<evidence type="ECO:0000256" key="12">
    <source>
        <dbReference type="RuleBase" id="RU000304"/>
    </source>
</evidence>